<comment type="caution">
    <text evidence="1">The sequence shown here is derived from an EMBL/GenBank/DDBJ whole genome shotgun (WGS) entry which is preliminary data.</text>
</comment>
<protein>
    <submittedName>
        <fullName evidence="1">Uncharacterized protein</fullName>
    </submittedName>
</protein>
<dbReference type="EMBL" id="PDJD01000001">
    <property type="protein sequence ID" value="PFG19849.1"/>
    <property type="molecule type" value="Genomic_DNA"/>
</dbReference>
<evidence type="ECO:0000313" key="2">
    <source>
        <dbReference type="Proteomes" id="UP000224915"/>
    </source>
</evidence>
<accession>A0A2A9D1W9</accession>
<name>A0A2A9D1W9_9MICO</name>
<dbReference type="Proteomes" id="UP000224915">
    <property type="component" value="Unassembled WGS sequence"/>
</dbReference>
<proteinExistence type="predicted"/>
<dbReference type="AlphaFoldDB" id="A0A2A9D1W9"/>
<sequence>MTADAMGTPSLLDALPTVAELIADRTPEPHTLWCDPERGHVAIEANTPGASGEKTALILCNVGPALNMSAWPRTADITPDQALELAAHLTAWANRQEDR</sequence>
<gene>
    <name evidence="1" type="ORF">ATL40_1425</name>
</gene>
<organism evidence="1 2">
    <name type="scientific">Serinibacter salmoneus</name>
    <dbReference type="NCBI Taxonomy" id="556530"/>
    <lineage>
        <taxon>Bacteria</taxon>
        <taxon>Bacillati</taxon>
        <taxon>Actinomycetota</taxon>
        <taxon>Actinomycetes</taxon>
        <taxon>Micrococcales</taxon>
        <taxon>Beutenbergiaceae</taxon>
        <taxon>Serinibacter</taxon>
    </lineage>
</organism>
<keyword evidence="2" id="KW-1185">Reference proteome</keyword>
<dbReference type="RefSeq" id="WP_098468912.1">
    <property type="nucleotide sequence ID" value="NZ_PDJD01000001.1"/>
</dbReference>
<reference evidence="1 2" key="1">
    <citation type="submission" date="2017-10" db="EMBL/GenBank/DDBJ databases">
        <title>Sequencing the genomes of 1000 actinobacteria strains.</title>
        <authorList>
            <person name="Klenk H.-P."/>
        </authorList>
    </citation>
    <scope>NUCLEOTIDE SEQUENCE [LARGE SCALE GENOMIC DNA]</scope>
    <source>
        <strain evidence="1 2">DSM 21801</strain>
    </source>
</reference>
<evidence type="ECO:0000313" key="1">
    <source>
        <dbReference type="EMBL" id="PFG19849.1"/>
    </source>
</evidence>